<name>A0A644V8E7_9ZZZZ</name>
<comment type="caution">
    <text evidence="1">The sequence shown here is derived from an EMBL/GenBank/DDBJ whole genome shotgun (WGS) entry which is preliminary data.</text>
</comment>
<reference evidence="1" key="1">
    <citation type="submission" date="2019-08" db="EMBL/GenBank/DDBJ databases">
        <authorList>
            <person name="Kucharzyk K."/>
            <person name="Murdoch R.W."/>
            <person name="Higgins S."/>
            <person name="Loffler F."/>
        </authorList>
    </citation>
    <scope>NUCLEOTIDE SEQUENCE</scope>
</reference>
<sequence>MNDELSFDQEVDLLRLQVDYIINELLTDEQKVIVNGLVQKVKDSGERTKSIDGGVF</sequence>
<dbReference type="EMBL" id="VSSQ01000241">
    <property type="protein sequence ID" value="MPL87614.1"/>
    <property type="molecule type" value="Genomic_DNA"/>
</dbReference>
<evidence type="ECO:0000313" key="1">
    <source>
        <dbReference type="EMBL" id="MPL87614.1"/>
    </source>
</evidence>
<accession>A0A644V8E7</accession>
<gene>
    <name evidence="1" type="ORF">SDC9_33615</name>
</gene>
<organism evidence="1">
    <name type="scientific">bioreactor metagenome</name>
    <dbReference type="NCBI Taxonomy" id="1076179"/>
    <lineage>
        <taxon>unclassified sequences</taxon>
        <taxon>metagenomes</taxon>
        <taxon>ecological metagenomes</taxon>
    </lineage>
</organism>
<dbReference type="AlphaFoldDB" id="A0A644V8E7"/>
<protein>
    <submittedName>
        <fullName evidence="1">Uncharacterized protein</fullName>
    </submittedName>
</protein>
<proteinExistence type="predicted"/>